<dbReference type="EMBL" id="JARYGZ010000007">
    <property type="protein sequence ID" value="MDH7641171.1"/>
    <property type="molecule type" value="Genomic_DNA"/>
</dbReference>
<organism evidence="1 2">
    <name type="scientific">Sphingomonas oryzagri</name>
    <dbReference type="NCBI Taxonomy" id="3042314"/>
    <lineage>
        <taxon>Bacteria</taxon>
        <taxon>Pseudomonadati</taxon>
        <taxon>Pseudomonadota</taxon>
        <taxon>Alphaproteobacteria</taxon>
        <taxon>Sphingomonadales</taxon>
        <taxon>Sphingomonadaceae</taxon>
        <taxon>Sphingomonas</taxon>
    </lineage>
</organism>
<evidence type="ECO:0008006" key="3">
    <source>
        <dbReference type="Google" id="ProtNLM"/>
    </source>
</evidence>
<sequence length="97" mass="10724">MIRVLSLDERREHLGAYVQHARIAHGASINVAAERMARNAGTARHHGLILGMIEAGRHLPSAAYIDRIAEAFPINRRVMDQLCAPNAVSGKVRRNVH</sequence>
<dbReference type="RefSeq" id="WP_281046510.1">
    <property type="nucleotide sequence ID" value="NZ_JARYGZ010000007.1"/>
</dbReference>
<gene>
    <name evidence="1" type="ORF">QGN17_20720</name>
</gene>
<proteinExistence type="predicted"/>
<dbReference type="InterPro" id="IPR010982">
    <property type="entry name" value="Lambda_DNA-bd_dom_sf"/>
</dbReference>
<protein>
    <recommendedName>
        <fullName evidence="3">XRE family transcriptional regulator</fullName>
    </recommendedName>
</protein>
<dbReference type="Proteomes" id="UP001160625">
    <property type="component" value="Unassembled WGS sequence"/>
</dbReference>
<accession>A0ABT6N7S8</accession>
<evidence type="ECO:0000313" key="1">
    <source>
        <dbReference type="EMBL" id="MDH7641171.1"/>
    </source>
</evidence>
<reference evidence="1" key="1">
    <citation type="submission" date="2023-04" db="EMBL/GenBank/DDBJ databases">
        <title>Sphingomonas sp. MAHUQ-71 isolated from rice field.</title>
        <authorList>
            <person name="Huq M.A."/>
        </authorList>
    </citation>
    <scope>NUCLEOTIDE SEQUENCE</scope>
    <source>
        <strain evidence="1">MAHUQ-71</strain>
    </source>
</reference>
<comment type="caution">
    <text evidence="1">The sequence shown here is derived from an EMBL/GenBank/DDBJ whole genome shotgun (WGS) entry which is preliminary data.</text>
</comment>
<dbReference type="Gene3D" id="1.10.260.40">
    <property type="entry name" value="lambda repressor-like DNA-binding domains"/>
    <property type="match status" value="1"/>
</dbReference>
<evidence type="ECO:0000313" key="2">
    <source>
        <dbReference type="Proteomes" id="UP001160625"/>
    </source>
</evidence>
<keyword evidence="2" id="KW-1185">Reference proteome</keyword>
<name>A0ABT6N7S8_9SPHN</name>